<sequence>RSGQARLKQTEDSCRPPGLFPTLGAIQSLMRFGLWLLRPANLSTSATYCRDVTIITKDKKPVDVDMSY</sequence>
<feature type="non-terminal residue" evidence="1">
    <location>
        <position position="1"/>
    </location>
</feature>
<accession>A0A2K3M798</accession>
<gene>
    <name evidence="1" type="ORF">L195_g042729</name>
</gene>
<dbReference type="EMBL" id="ASHM01051745">
    <property type="protein sequence ID" value="PNX86648.1"/>
    <property type="molecule type" value="Genomic_DNA"/>
</dbReference>
<protein>
    <submittedName>
        <fullName evidence="1">Uncharacterized protein</fullName>
    </submittedName>
</protein>
<organism evidence="1 2">
    <name type="scientific">Trifolium pratense</name>
    <name type="common">Red clover</name>
    <dbReference type="NCBI Taxonomy" id="57577"/>
    <lineage>
        <taxon>Eukaryota</taxon>
        <taxon>Viridiplantae</taxon>
        <taxon>Streptophyta</taxon>
        <taxon>Embryophyta</taxon>
        <taxon>Tracheophyta</taxon>
        <taxon>Spermatophyta</taxon>
        <taxon>Magnoliopsida</taxon>
        <taxon>eudicotyledons</taxon>
        <taxon>Gunneridae</taxon>
        <taxon>Pentapetalae</taxon>
        <taxon>rosids</taxon>
        <taxon>fabids</taxon>
        <taxon>Fabales</taxon>
        <taxon>Fabaceae</taxon>
        <taxon>Papilionoideae</taxon>
        <taxon>50 kb inversion clade</taxon>
        <taxon>NPAAA clade</taxon>
        <taxon>Hologalegina</taxon>
        <taxon>IRL clade</taxon>
        <taxon>Trifolieae</taxon>
        <taxon>Trifolium</taxon>
    </lineage>
</organism>
<dbReference type="AlphaFoldDB" id="A0A2K3M798"/>
<dbReference type="Proteomes" id="UP000236291">
    <property type="component" value="Unassembled WGS sequence"/>
</dbReference>
<proteinExistence type="predicted"/>
<comment type="caution">
    <text evidence="1">The sequence shown here is derived from an EMBL/GenBank/DDBJ whole genome shotgun (WGS) entry which is preliminary data.</text>
</comment>
<name>A0A2K3M798_TRIPR</name>
<evidence type="ECO:0000313" key="1">
    <source>
        <dbReference type="EMBL" id="PNX86648.1"/>
    </source>
</evidence>
<reference evidence="1 2" key="1">
    <citation type="journal article" date="2014" name="Am. J. Bot.">
        <title>Genome assembly and annotation for red clover (Trifolium pratense; Fabaceae).</title>
        <authorList>
            <person name="Istvanek J."/>
            <person name="Jaros M."/>
            <person name="Krenek A."/>
            <person name="Repkova J."/>
        </authorList>
    </citation>
    <scope>NUCLEOTIDE SEQUENCE [LARGE SCALE GENOMIC DNA]</scope>
    <source>
        <strain evidence="2">cv. Tatra</strain>
        <tissue evidence="1">Young leaves</tissue>
    </source>
</reference>
<reference evidence="1 2" key="2">
    <citation type="journal article" date="2017" name="Front. Plant Sci.">
        <title>Gene Classification and Mining of Molecular Markers Useful in Red Clover (Trifolium pratense) Breeding.</title>
        <authorList>
            <person name="Istvanek J."/>
            <person name="Dluhosova J."/>
            <person name="Dluhos P."/>
            <person name="Patkova L."/>
            <person name="Nedelnik J."/>
            <person name="Repkova J."/>
        </authorList>
    </citation>
    <scope>NUCLEOTIDE SEQUENCE [LARGE SCALE GENOMIC DNA]</scope>
    <source>
        <strain evidence="2">cv. Tatra</strain>
        <tissue evidence="1">Young leaves</tissue>
    </source>
</reference>
<evidence type="ECO:0000313" key="2">
    <source>
        <dbReference type="Proteomes" id="UP000236291"/>
    </source>
</evidence>